<feature type="signal peptide" evidence="4">
    <location>
        <begin position="1"/>
        <end position="23"/>
    </location>
</feature>
<keyword evidence="2" id="KW-0677">Repeat</keyword>
<evidence type="ECO:0000256" key="4">
    <source>
        <dbReference type="SAM" id="SignalP"/>
    </source>
</evidence>
<comment type="caution">
    <text evidence="5">The sequence shown here is derived from an EMBL/GenBank/DDBJ whole genome shotgun (WGS) entry which is preliminary data.</text>
</comment>
<sequence>MSRPPISRWLPLAALALAPLAHAQLLTDAQPKTVQSVLESVNHYCSGCHKVPPFDVMPKSGWPRVIQGMADMAASKAGHEAIPADVVRDITALYVGSSPASLPRLPHFTRESSPLTFGMTELGEKSAVPLILNINATPLHDEANPGFIICDGAGRKVVLLQKKGRAWRETALADIDIPLHTDVADLDGDGYKDIIVADLGTFPPSPALTGKVVLLRQLPSGKFEKQVLLDKVGRVTDARAMDIDNDGDLDIGVAIFGGGDVGELAWLENLGGGKFVPHRILKVTGALNISPVDLDNDGKIDFVSLIAQQHEAVVAFMNKGQGSFAYTALYRGPHPMFGSTSMKVIDMDGDKDPDILFTNGDALDYQPDPKPYHGVEWLENKGDFTFEFHDIGRYYGTAIADAGDLDGDGDTDVVAGSWLNYWDDPQRQSLVWFENDGAQNFTPHAIISRPAGVVALALSDVDHDHRPDIVAGIFELDLLGEFVKKDGADEAAPDTAKPANAALKPRLILLRGERAKPPH</sequence>
<dbReference type="RefSeq" id="WP_343880595.1">
    <property type="nucleotide sequence ID" value="NZ_BAAAFO010000001.1"/>
</dbReference>
<keyword evidence="6" id="KW-1185">Reference proteome</keyword>
<evidence type="ECO:0000256" key="1">
    <source>
        <dbReference type="ARBA" id="ARBA00022729"/>
    </source>
</evidence>
<gene>
    <name evidence="5" type="ORF">GCM10009126_09130</name>
</gene>
<dbReference type="Proteomes" id="UP001500657">
    <property type="component" value="Unassembled WGS sequence"/>
</dbReference>
<dbReference type="InterPro" id="IPR013517">
    <property type="entry name" value="FG-GAP"/>
</dbReference>
<keyword evidence="3" id="KW-0325">Glycoprotein</keyword>
<feature type="chain" id="PRO_5046923488" evidence="4">
    <location>
        <begin position="24"/>
        <end position="519"/>
    </location>
</feature>
<dbReference type="SUPFAM" id="SSF69318">
    <property type="entry name" value="Integrin alpha N-terminal domain"/>
    <property type="match status" value="1"/>
</dbReference>
<dbReference type="SMART" id="SM00191">
    <property type="entry name" value="Int_alpha"/>
    <property type="match status" value="2"/>
</dbReference>
<evidence type="ECO:0000256" key="2">
    <source>
        <dbReference type="ARBA" id="ARBA00022737"/>
    </source>
</evidence>
<evidence type="ECO:0000313" key="6">
    <source>
        <dbReference type="Proteomes" id="UP001500657"/>
    </source>
</evidence>
<protein>
    <submittedName>
        <fullName evidence="5">VCBS repeat-containing protein</fullName>
    </submittedName>
</protein>
<proteinExistence type="predicted"/>
<organism evidence="5 6">
    <name type="scientific">Rhodanobacter caeni</name>
    <dbReference type="NCBI Taxonomy" id="657654"/>
    <lineage>
        <taxon>Bacteria</taxon>
        <taxon>Pseudomonadati</taxon>
        <taxon>Pseudomonadota</taxon>
        <taxon>Gammaproteobacteria</taxon>
        <taxon>Lysobacterales</taxon>
        <taxon>Rhodanobacteraceae</taxon>
        <taxon>Rhodanobacter</taxon>
    </lineage>
</organism>
<name>A0ABN0UCI5_9GAMM</name>
<evidence type="ECO:0000313" key="5">
    <source>
        <dbReference type="EMBL" id="GAA0245663.1"/>
    </source>
</evidence>
<dbReference type="InterPro" id="IPR000413">
    <property type="entry name" value="Integrin_alpha"/>
</dbReference>
<dbReference type="InterPro" id="IPR028994">
    <property type="entry name" value="Integrin_alpha_N"/>
</dbReference>
<accession>A0ABN0UCI5</accession>
<dbReference type="Gene3D" id="2.130.10.130">
    <property type="entry name" value="Integrin alpha, N-terminal"/>
    <property type="match status" value="2"/>
</dbReference>
<keyword evidence="1 4" id="KW-0732">Signal</keyword>
<dbReference type="InterPro" id="IPR013519">
    <property type="entry name" value="Int_alpha_beta-p"/>
</dbReference>
<dbReference type="Pfam" id="PF13517">
    <property type="entry name" value="FG-GAP_3"/>
    <property type="match status" value="2"/>
</dbReference>
<dbReference type="PRINTS" id="PR01185">
    <property type="entry name" value="INTEGRINA"/>
</dbReference>
<dbReference type="PANTHER" id="PTHR44103">
    <property type="entry name" value="PROPROTEIN CONVERTASE P"/>
    <property type="match status" value="1"/>
</dbReference>
<dbReference type="PANTHER" id="PTHR44103:SF1">
    <property type="entry name" value="PROPROTEIN CONVERTASE P"/>
    <property type="match status" value="1"/>
</dbReference>
<evidence type="ECO:0000256" key="3">
    <source>
        <dbReference type="ARBA" id="ARBA00023180"/>
    </source>
</evidence>
<dbReference type="EMBL" id="BAAAFO010000001">
    <property type="protein sequence ID" value="GAA0245663.1"/>
    <property type="molecule type" value="Genomic_DNA"/>
</dbReference>
<reference evidence="5 6" key="1">
    <citation type="journal article" date="2019" name="Int. J. Syst. Evol. Microbiol.">
        <title>The Global Catalogue of Microorganisms (GCM) 10K type strain sequencing project: providing services to taxonomists for standard genome sequencing and annotation.</title>
        <authorList>
            <consortium name="The Broad Institute Genomics Platform"/>
            <consortium name="The Broad Institute Genome Sequencing Center for Infectious Disease"/>
            <person name="Wu L."/>
            <person name="Ma J."/>
        </authorList>
    </citation>
    <scope>NUCLEOTIDE SEQUENCE [LARGE SCALE GENOMIC DNA]</scope>
    <source>
        <strain evidence="5 6">JCM 16242</strain>
    </source>
</reference>